<evidence type="ECO:0000259" key="9">
    <source>
        <dbReference type="Pfam" id="PF03458"/>
    </source>
</evidence>
<organism evidence="10 11">
    <name type="scientific">Tersicoccus phoenicis</name>
    <dbReference type="NCBI Taxonomy" id="554083"/>
    <lineage>
        <taxon>Bacteria</taxon>
        <taxon>Bacillati</taxon>
        <taxon>Actinomycetota</taxon>
        <taxon>Actinomycetes</taxon>
        <taxon>Micrococcales</taxon>
        <taxon>Micrococcaceae</taxon>
        <taxon>Tersicoccus</taxon>
    </lineage>
</organism>
<evidence type="ECO:0000256" key="7">
    <source>
        <dbReference type="SAM" id="MobiDB-lite"/>
    </source>
</evidence>
<name>A0A1R1L8Z5_9MICC</name>
<feature type="domain" description="Glycine transporter" evidence="9">
    <location>
        <begin position="93"/>
        <end position="167"/>
    </location>
</feature>
<feature type="transmembrane region" description="Helical" evidence="8">
    <location>
        <begin position="173"/>
        <end position="190"/>
    </location>
</feature>
<dbReference type="GO" id="GO:0005886">
    <property type="term" value="C:plasma membrane"/>
    <property type="evidence" value="ECO:0007669"/>
    <property type="project" value="UniProtKB-SubCell"/>
</dbReference>
<feature type="transmembrane region" description="Helical" evidence="8">
    <location>
        <begin position="89"/>
        <end position="107"/>
    </location>
</feature>
<evidence type="ECO:0000256" key="6">
    <source>
        <dbReference type="ARBA" id="ARBA00023136"/>
    </source>
</evidence>
<keyword evidence="11" id="KW-1185">Reference proteome</keyword>
<keyword evidence="6 8" id="KW-0472">Membrane</keyword>
<feature type="transmembrane region" description="Helical" evidence="8">
    <location>
        <begin position="146"/>
        <end position="167"/>
    </location>
</feature>
<protein>
    <recommendedName>
        <fullName evidence="9">Glycine transporter domain-containing protein</fullName>
    </recommendedName>
</protein>
<reference evidence="10 11" key="1">
    <citation type="submission" date="2016-12" db="EMBL/GenBank/DDBJ databases">
        <title>Draft genome of Tersicoccus phoenicis 1P05MA.</title>
        <authorList>
            <person name="Nakajima Y."/>
            <person name="Yoshizawa S."/>
            <person name="Nakamura K."/>
            <person name="Ogura Y."/>
            <person name="Hayashi T."/>
            <person name="Kogure K."/>
        </authorList>
    </citation>
    <scope>NUCLEOTIDE SEQUENCE [LARGE SCALE GENOMIC DNA]</scope>
    <source>
        <strain evidence="10 11">1p05MA</strain>
    </source>
</reference>
<evidence type="ECO:0000256" key="8">
    <source>
        <dbReference type="SAM" id="Phobius"/>
    </source>
</evidence>
<feature type="transmembrane region" description="Helical" evidence="8">
    <location>
        <begin position="113"/>
        <end position="134"/>
    </location>
</feature>
<comment type="caution">
    <text evidence="10">The sequence shown here is derived from an EMBL/GenBank/DDBJ whole genome shotgun (WGS) entry which is preliminary data.</text>
</comment>
<evidence type="ECO:0000256" key="1">
    <source>
        <dbReference type="ARBA" id="ARBA00004651"/>
    </source>
</evidence>
<evidence type="ECO:0000256" key="2">
    <source>
        <dbReference type="ARBA" id="ARBA00008193"/>
    </source>
</evidence>
<keyword evidence="5 8" id="KW-1133">Transmembrane helix</keyword>
<sequence>MDQAVRILDLTGVLANAILGGIAARSARLDLIGFIALAILSGLGGGMIRDALLQAGPVAALADPLYLIMALIGAAIAFVIPFQGRFPQLALTLLDALSLGCWANVGAQKTLDLGLGILPAVLMGALTAVGGSTVRDVMLRKVPTIFGGNTLNASSALVSSVLTVVFYQLGNSSLGSVVAIVAATAVSLLSRRFGWTLPTEVHAPKPARQASAWLHGWWGGTGGQLFAGRRRDNGNDRDDGNDDARDGTADGTPEGTARD</sequence>
<gene>
    <name evidence="10" type="ORF">BKD30_10205</name>
</gene>
<accession>A0A1R1L8Z5</accession>
<evidence type="ECO:0000313" key="10">
    <source>
        <dbReference type="EMBL" id="OMH23987.1"/>
    </source>
</evidence>
<evidence type="ECO:0000256" key="3">
    <source>
        <dbReference type="ARBA" id="ARBA00022475"/>
    </source>
</evidence>
<dbReference type="Pfam" id="PF03458">
    <property type="entry name" value="Gly_transporter"/>
    <property type="match status" value="2"/>
</dbReference>
<dbReference type="Proteomes" id="UP000187085">
    <property type="component" value="Unassembled WGS sequence"/>
</dbReference>
<proteinExistence type="inferred from homology"/>
<feature type="transmembrane region" description="Helical" evidence="8">
    <location>
        <begin position="64"/>
        <end position="82"/>
    </location>
</feature>
<keyword evidence="4 8" id="KW-0812">Transmembrane</keyword>
<dbReference type="PANTHER" id="PTHR30506">
    <property type="entry name" value="INNER MEMBRANE PROTEIN"/>
    <property type="match status" value="1"/>
</dbReference>
<feature type="domain" description="Glycine transporter" evidence="9">
    <location>
        <begin position="7"/>
        <end position="80"/>
    </location>
</feature>
<evidence type="ECO:0000256" key="5">
    <source>
        <dbReference type="ARBA" id="ARBA00022989"/>
    </source>
</evidence>
<comment type="similarity">
    <text evidence="2">Belongs to the UPF0126 family.</text>
</comment>
<feature type="region of interest" description="Disordered" evidence="7">
    <location>
        <begin position="225"/>
        <end position="259"/>
    </location>
</feature>
<dbReference type="AlphaFoldDB" id="A0A1R1L8Z5"/>
<feature type="transmembrane region" description="Helical" evidence="8">
    <location>
        <begin position="31"/>
        <end position="52"/>
    </location>
</feature>
<evidence type="ECO:0000313" key="11">
    <source>
        <dbReference type="Proteomes" id="UP000187085"/>
    </source>
</evidence>
<dbReference type="EMBL" id="MRDE01000067">
    <property type="protein sequence ID" value="OMH23987.1"/>
    <property type="molecule type" value="Genomic_DNA"/>
</dbReference>
<feature type="transmembrane region" description="Helical" evidence="8">
    <location>
        <begin position="6"/>
        <end position="24"/>
    </location>
</feature>
<dbReference type="InterPro" id="IPR005115">
    <property type="entry name" value="Gly_transporter"/>
</dbReference>
<keyword evidence="3" id="KW-1003">Cell membrane</keyword>
<evidence type="ECO:0000256" key="4">
    <source>
        <dbReference type="ARBA" id="ARBA00022692"/>
    </source>
</evidence>
<feature type="compositionally biased region" description="Basic and acidic residues" evidence="7">
    <location>
        <begin position="229"/>
        <end position="248"/>
    </location>
</feature>
<comment type="subcellular location">
    <subcellularLocation>
        <location evidence="1">Cell membrane</location>
        <topology evidence="1">Multi-pass membrane protein</topology>
    </subcellularLocation>
</comment>
<dbReference type="PANTHER" id="PTHR30506:SF3">
    <property type="entry name" value="UPF0126 INNER MEMBRANE PROTEIN YADS-RELATED"/>
    <property type="match status" value="1"/>
</dbReference>